<dbReference type="EMBL" id="WBMS02000042">
    <property type="protein sequence ID" value="MWA05872.1"/>
    <property type="molecule type" value="Genomic_DNA"/>
</dbReference>
<evidence type="ECO:0000313" key="4">
    <source>
        <dbReference type="Proteomes" id="UP000462055"/>
    </source>
</evidence>
<gene>
    <name evidence="3" type="ORF">F8568_037065</name>
</gene>
<evidence type="ECO:0000256" key="2">
    <source>
        <dbReference type="SAM" id="SignalP"/>
    </source>
</evidence>
<feature type="signal peptide" evidence="2">
    <location>
        <begin position="1"/>
        <end position="28"/>
    </location>
</feature>
<organism evidence="3 4">
    <name type="scientific">Actinomadura physcomitrii</name>
    <dbReference type="NCBI Taxonomy" id="2650748"/>
    <lineage>
        <taxon>Bacteria</taxon>
        <taxon>Bacillati</taxon>
        <taxon>Actinomycetota</taxon>
        <taxon>Actinomycetes</taxon>
        <taxon>Streptosporangiales</taxon>
        <taxon>Thermomonosporaceae</taxon>
        <taxon>Actinomadura</taxon>
    </lineage>
</organism>
<accession>A0A6I4MJ73</accession>
<feature type="region of interest" description="Disordered" evidence="1">
    <location>
        <begin position="106"/>
        <end position="125"/>
    </location>
</feature>
<keyword evidence="2" id="KW-0732">Signal</keyword>
<evidence type="ECO:0000313" key="3">
    <source>
        <dbReference type="EMBL" id="MWA05872.1"/>
    </source>
</evidence>
<proteinExistence type="predicted"/>
<name>A0A6I4MJ73_9ACTN</name>
<sequence length="205" mass="21349">MRGPRLALAAGAAVLVVAAAGLGAAAMASSGGDGGRTVSHTFALPAEDGKDAVHARMTMAIGEPTRHTGCGRLRTATVYPITLTIRNDDPTGWDDDSDRRTTPALELGLGRADGEPDPSATPDDPFIVTDENCRPFEDVSDRIMEIPAHRQTTVHLELQASSAPAHEQVVLAALRADALTNGLATTKAAWALRLDGSPFPLPAPS</sequence>
<protein>
    <submittedName>
        <fullName evidence="3">Uncharacterized protein</fullName>
    </submittedName>
</protein>
<dbReference type="Proteomes" id="UP000462055">
    <property type="component" value="Unassembled WGS sequence"/>
</dbReference>
<comment type="caution">
    <text evidence="3">The sequence shown here is derived from an EMBL/GenBank/DDBJ whole genome shotgun (WGS) entry which is preliminary data.</text>
</comment>
<reference evidence="3" key="1">
    <citation type="submission" date="2019-12" db="EMBL/GenBank/DDBJ databases">
        <title>Actinomadura physcomitrii sp. nov., a novel actinomycete isolated from moss [Physcomitrium sphaericum (Ludw) Fuernr].</title>
        <authorList>
            <person name="Zhuang X."/>
        </authorList>
    </citation>
    <scope>NUCLEOTIDE SEQUENCE [LARGE SCALE GENOMIC DNA]</scope>
    <source>
        <strain evidence="3">LD22</strain>
    </source>
</reference>
<dbReference type="AlphaFoldDB" id="A0A6I4MJ73"/>
<dbReference type="RefSeq" id="WP_151598291.1">
    <property type="nucleotide sequence ID" value="NZ_WBMS02000042.1"/>
</dbReference>
<feature type="chain" id="PRO_5026142806" evidence="2">
    <location>
        <begin position="29"/>
        <end position="205"/>
    </location>
</feature>
<keyword evidence="4" id="KW-1185">Reference proteome</keyword>
<evidence type="ECO:0000256" key="1">
    <source>
        <dbReference type="SAM" id="MobiDB-lite"/>
    </source>
</evidence>